<keyword evidence="2" id="KW-1185">Reference proteome</keyword>
<evidence type="ECO:0000313" key="2">
    <source>
        <dbReference type="Proteomes" id="UP000598297"/>
    </source>
</evidence>
<name>A0A964XNV5_9ACTN</name>
<gene>
    <name evidence="1" type="ORF">GUY60_22685</name>
</gene>
<comment type="caution">
    <text evidence="1">The sequence shown here is derived from an EMBL/GenBank/DDBJ whole genome shotgun (WGS) entry which is preliminary data.</text>
</comment>
<proteinExistence type="predicted"/>
<sequence length="90" mass="9753">MRTTIYRVLGPGWGIAIDLTAAAHFTSTPPAGEQLAGRVHLDVTPVLAHPPADRTGLRLSAGEAAWLRGLERPRPAFPVEERARLLHDRG</sequence>
<accession>A0A964XNV5</accession>
<dbReference type="EMBL" id="JAAAHS010000195">
    <property type="protein sequence ID" value="NBE54172.1"/>
    <property type="molecule type" value="Genomic_DNA"/>
</dbReference>
<protein>
    <submittedName>
        <fullName evidence="1">Uncharacterized protein</fullName>
    </submittedName>
</protein>
<dbReference type="AlphaFoldDB" id="A0A964XNV5"/>
<dbReference type="RefSeq" id="WP_161700731.1">
    <property type="nucleotide sequence ID" value="NZ_JAAAHS010000195.1"/>
</dbReference>
<reference evidence="1" key="1">
    <citation type="submission" date="2020-01" db="EMBL/GenBank/DDBJ databases">
        <title>Whole-genome analyses of novel actinobacteria.</title>
        <authorList>
            <person name="Sahin N."/>
        </authorList>
    </citation>
    <scope>NUCLEOTIDE SEQUENCE</scope>
    <source>
        <strain evidence="1">YC537</strain>
    </source>
</reference>
<dbReference type="OrthoDB" id="3297514at2"/>
<dbReference type="Proteomes" id="UP000598297">
    <property type="component" value="Unassembled WGS sequence"/>
</dbReference>
<feature type="non-terminal residue" evidence="1">
    <location>
        <position position="90"/>
    </location>
</feature>
<organism evidence="1 2">
    <name type="scientific">Streptomyces boluensis</name>
    <dbReference type="NCBI Taxonomy" id="1775135"/>
    <lineage>
        <taxon>Bacteria</taxon>
        <taxon>Bacillati</taxon>
        <taxon>Actinomycetota</taxon>
        <taxon>Actinomycetes</taxon>
        <taxon>Kitasatosporales</taxon>
        <taxon>Streptomycetaceae</taxon>
        <taxon>Streptomyces</taxon>
    </lineage>
</organism>
<evidence type="ECO:0000313" key="1">
    <source>
        <dbReference type="EMBL" id="NBE54172.1"/>
    </source>
</evidence>